<dbReference type="InterPro" id="IPR036390">
    <property type="entry name" value="WH_DNA-bd_sf"/>
</dbReference>
<protein>
    <submittedName>
        <fullName evidence="7">IclR family transcriptional regulator</fullName>
    </submittedName>
</protein>
<accession>A0ABW7TDK6</accession>
<feature type="domain" description="HTH iclR-type" evidence="5">
    <location>
        <begin position="28"/>
        <end position="95"/>
    </location>
</feature>
<feature type="domain" description="IclR-ED" evidence="6">
    <location>
        <begin position="89"/>
        <end position="269"/>
    </location>
</feature>
<dbReference type="SUPFAM" id="SSF46785">
    <property type="entry name" value="Winged helix' DNA-binding domain"/>
    <property type="match status" value="1"/>
</dbReference>
<keyword evidence="2" id="KW-0238">DNA-binding</keyword>
<dbReference type="InterPro" id="IPR036388">
    <property type="entry name" value="WH-like_DNA-bd_sf"/>
</dbReference>
<keyword evidence="3" id="KW-0804">Transcription</keyword>
<evidence type="ECO:0000259" key="5">
    <source>
        <dbReference type="PROSITE" id="PS51077"/>
    </source>
</evidence>
<keyword evidence="8" id="KW-1185">Reference proteome</keyword>
<dbReference type="PANTHER" id="PTHR30136:SF24">
    <property type="entry name" value="HTH-TYPE TRANSCRIPTIONAL REPRESSOR ALLR"/>
    <property type="match status" value="1"/>
</dbReference>
<evidence type="ECO:0000259" key="6">
    <source>
        <dbReference type="PROSITE" id="PS51078"/>
    </source>
</evidence>
<dbReference type="SUPFAM" id="SSF55781">
    <property type="entry name" value="GAF domain-like"/>
    <property type="match status" value="1"/>
</dbReference>
<dbReference type="InterPro" id="IPR029016">
    <property type="entry name" value="GAF-like_dom_sf"/>
</dbReference>
<organism evidence="7 8">
    <name type="scientific">Nocardia carnea</name>
    <dbReference type="NCBI Taxonomy" id="37328"/>
    <lineage>
        <taxon>Bacteria</taxon>
        <taxon>Bacillati</taxon>
        <taxon>Actinomycetota</taxon>
        <taxon>Actinomycetes</taxon>
        <taxon>Mycobacteriales</taxon>
        <taxon>Nocardiaceae</taxon>
        <taxon>Nocardia</taxon>
    </lineage>
</organism>
<gene>
    <name evidence="7" type="ORF">ACH4WX_00135</name>
</gene>
<dbReference type="Gene3D" id="3.30.450.40">
    <property type="match status" value="1"/>
</dbReference>
<proteinExistence type="predicted"/>
<dbReference type="SMART" id="SM00346">
    <property type="entry name" value="HTH_ICLR"/>
    <property type="match status" value="1"/>
</dbReference>
<evidence type="ECO:0000256" key="3">
    <source>
        <dbReference type="ARBA" id="ARBA00023163"/>
    </source>
</evidence>
<keyword evidence="1" id="KW-0805">Transcription regulation</keyword>
<dbReference type="Proteomes" id="UP001611263">
    <property type="component" value="Unassembled WGS sequence"/>
</dbReference>
<dbReference type="EMBL" id="JBIRUQ010000001">
    <property type="protein sequence ID" value="MFI1459108.1"/>
    <property type="molecule type" value="Genomic_DNA"/>
</dbReference>
<feature type="region of interest" description="Disordered" evidence="4">
    <location>
        <begin position="1"/>
        <end position="26"/>
    </location>
</feature>
<evidence type="ECO:0000313" key="8">
    <source>
        <dbReference type="Proteomes" id="UP001611263"/>
    </source>
</evidence>
<dbReference type="Pfam" id="PF01614">
    <property type="entry name" value="IclR_C"/>
    <property type="match status" value="1"/>
</dbReference>
<evidence type="ECO:0000256" key="1">
    <source>
        <dbReference type="ARBA" id="ARBA00023015"/>
    </source>
</evidence>
<evidence type="ECO:0000256" key="4">
    <source>
        <dbReference type="SAM" id="MobiDB-lite"/>
    </source>
</evidence>
<reference evidence="7 8" key="1">
    <citation type="submission" date="2024-10" db="EMBL/GenBank/DDBJ databases">
        <title>The Natural Products Discovery Center: Release of the First 8490 Sequenced Strains for Exploring Actinobacteria Biosynthetic Diversity.</title>
        <authorList>
            <person name="Kalkreuter E."/>
            <person name="Kautsar S.A."/>
            <person name="Yang D."/>
            <person name="Bader C.D."/>
            <person name="Teijaro C.N."/>
            <person name="Fluegel L."/>
            <person name="Davis C.M."/>
            <person name="Simpson J.R."/>
            <person name="Lauterbach L."/>
            <person name="Steele A.D."/>
            <person name="Gui C."/>
            <person name="Meng S."/>
            <person name="Li G."/>
            <person name="Viehrig K."/>
            <person name="Ye F."/>
            <person name="Su P."/>
            <person name="Kiefer A.F."/>
            <person name="Nichols A."/>
            <person name="Cepeda A.J."/>
            <person name="Yan W."/>
            <person name="Fan B."/>
            <person name="Jiang Y."/>
            <person name="Adhikari A."/>
            <person name="Zheng C.-J."/>
            <person name="Schuster L."/>
            <person name="Cowan T.M."/>
            <person name="Smanski M.J."/>
            <person name="Chevrette M.G."/>
            <person name="De Carvalho L.P.S."/>
            <person name="Shen B."/>
        </authorList>
    </citation>
    <scope>NUCLEOTIDE SEQUENCE [LARGE SCALE GENOMIC DNA]</scope>
    <source>
        <strain evidence="7 8">NPDC020568</strain>
    </source>
</reference>
<comment type="caution">
    <text evidence="7">The sequence shown here is derived from an EMBL/GenBank/DDBJ whole genome shotgun (WGS) entry which is preliminary data.</text>
</comment>
<evidence type="ECO:0000256" key="2">
    <source>
        <dbReference type="ARBA" id="ARBA00023125"/>
    </source>
</evidence>
<dbReference type="Gene3D" id="1.10.10.10">
    <property type="entry name" value="Winged helix-like DNA-binding domain superfamily/Winged helix DNA-binding domain"/>
    <property type="match status" value="1"/>
</dbReference>
<dbReference type="GeneID" id="93508096"/>
<sequence>MTALMEEPGFADGLAEDGNTNKNGQRGTASVLKALQLLDEFRNGDASMGVSDIARRVGVPTSTAYRLLAYLVESGFVSKEGTQYRPGDKLFELGNQVAHCRPRGLRERVAPYLGELYAASGMTARLAILDGPEVVIVDKIVGLRTLPAPTAIGGRVPATCTALGKAMLAFQPPQRLASVFQEALPRRTRHSVASRSVLHQQLVEIRSTRLAYDRQESVLGQVCVATPIVRDGIAVAAISLSAPTVRSNLVQSGNALRQAAGQIERILTV</sequence>
<dbReference type="InterPro" id="IPR050707">
    <property type="entry name" value="HTH_MetabolicPath_Reg"/>
</dbReference>
<dbReference type="Pfam" id="PF09339">
    <property type="entry name" value="HTH_IclR"/>
    <property type="match status" value="1"/>
</dbReference>
<dbReference type="PROSITE" id="PS51077">
    <property type="entry name" value="HTH_ICLR"/>
    <property type="match status" value="1"/>
</dbReference>
<dbReference type="RefSeq" id="WP_081595886.1">
    <property type="nucleotide sequence ID" value="NZ_JBIRUQ010000001.1"/>
</dbReference>
<name>A0ABW7TDK6_9NOCA</name>
<dbReference type="PROSITE" id="PS51078">
    <property type="entry name" value="ICLR_ED"/>
    <property type="match status" value="1"/>
</dbReference>
<evidence type="ECO:0000313" key="7">
    <source>
        <dbReference type="EMBL" id="MFI1459108.1"/>
    </source>
</evidence>
<dbReference type="PANTHER" id="PTHR30136">
    <property type="entry name" value="HELIX-TURN-HELIX TRANSCRIPTIONAL REGULATOR, ICLR FAMILY"/>
    <property type="match status" value="1"/>
</dbReference>
<dbReference type="InterPro" id="IPR014757">
    <property type="entry name" value="Tscrpt_reg_IclR_C"/>
</dbReference>
<dbReference type="InterPro" id="IPR005471">
    <property type="entry name" value="Tscrpt_reg_IclR_N"/>
</dbReference>